<organism evidence="4 5">
    <name type="scientific">Iodobacter violaceini</name>
    <dbReference type="NCBI Taxonomy" id="3044271"/>
    <lineage>
        <taxon>Bacteria</taxon>
        <taxon>Pseudomonadati</taxon>
        <taxon>Pseudomonadota</taxon>
        <taxon>Betaproteobacteria</taxon>
        <taxon>Neisseriales</taxon>
        <taxon>Chitinibacteraceae</taxon>
        <taxon>Iodobacter</taxon>
    </lineage>
</organism>
<sequence>MFFILFGKNILAPANTEWLLQGDPAQSYLGWLFFRQDNTWHWPLGLNPQYGGVISSSVVFTDSIPLFALFFKLFSPLLSEHFQYHGIWILLCFILQGALAWQCAKYTTQSFYYCLASSLLLLASAPMMARIGGVGHFALSAHWLILGGFWAYLSKQNKLWYLFLGLAALIHAYLLAMLLPLWLASLWANPRLRYQSLIFIPIYIYALLYSSGYFCIAGGLSGAGQIYYSANLLSVIDSKNWGLLHKLPSAWPEQNDAMNYMGTGALFIYINLILNSLARLIKPTQNQSDSADIQWWPLATACSLLALYALSPLITLGSYHLIEIKLPAAISALTGVFRAVGRFTWPLSYLLILLSTVLLLKRFKPRQSAFILSLALILQFADIYCTIATLKQEGIPSGLSRPSPLKSPFWQQPPQGINALKIYPLQHADPDYIHLANWAAQHKMSINTAYFARHDASRIQPENKTVLKALKDGSIDNKTLFIIKDNALIESLNNKKYLIQQEDHFTLLRKKPE</sequence>
<feature type="transmembrane region" description="Helical" evidence="1">
    <location>
        <begin position="159"/>
        <end position="184"/>
    </location>
</feature>
<dbReference type="InterPro" id="IPR046278">
    <property type="entry name" value="DUF6311"/>
</dbReference>
<dbReference type="InterPro" id="IPR058671">
    <property type="entry name" value="DUF6311_C"/>
</dbReference>
<evidence type="ECO:0000259" key="2">
    <source>
        <dbReference type="Pfam" id="PF19830"/>
    </source>
</evidence>
<feature type="transmembrane region" description="Helical" evidence="1">
    <location>
        <begin position="110"/>
        <end position="129"/>
    </location>
</feature>
<feature type="transmembrane region" description="Helical" evidence="1">
    <location>
        <begin position="196"/>
        <end position="220"/>
    </location>
</feature>
<keyword evidence="1" id="KW-1133">Transmembrane helix</keyword>
<dbReference type="Pfam" id="PF25853">
    <property type="entry name" value="DUF6311_C"/>
    <property type="match status" value="1"/>
</dbReference>
<dbReference type="EMBL" id="JAAOLX010000011">
    <property type="protein sequence ID" value="NHQ88072.1"/>
    <property type="molecule type" value="Genomic_DNA"/>
</dbReference>
<proteinExistence type="predicted"/>
<keyword evidence="1" id="KW-0812">Transmembrane</keyword>
<feature type="transmembrane region" description="Helical" evidence="1">
    <location>
        <begin position="136"/>
        <end position="153"/>
    </location>
</feature>
<feature type="transmembrane region" description="Helical" evidence="1">
    <location>
        <begin position="257"/>
        <end position="274"/>
    </location>
</feature>
<name>A0ABX0L004_9NEIS</name>
<feature type="transmembrane region" description="Helical" evidence="1">
    <location>
        <begin position="342"/>
        <end position="360"/>
    </location>
</feature>
<dbReference type="Proteomes" id="UP000712570">
    <property type="component" value="Unassembled WGS sequence"/>
</dbReference>
<evidence type="ECO:0000313" key="5">
    <source>
        <dbReference type="Proteomes" id="UP000712570"/>
    </source>
</evidence>
<reference evidence="4 5" key="1">
    <citation type="submission" date="2020-03" db="EMBL/GenBank/DDBJ databases">
        <title>Draft genome sequence of environmentally isolated violet-colored cultures.</title>
        <authorList>
            <person name="Wilson H.S."/>
        </authorList>
    </citation>
    <scope>NUCLEOTIDE SEQUENCE [LARGE SCALE GENOMIC DNA]</scope>
    <source>
        <strain evidence="4 5">HSC-16F04</strain>
    </source>
</reference>
<feature type="domain" description="DUF6311" evidence="2">
    <location>
        <begin position="1"/>
        <end position="383"/>
    </location>
</feature>
<comment type="caution">
    <text evidence="4">The sequence shown here is derived from an EMBL/GenBank/DDBJ whole genome shotgun (WGS) entry which is preliminary data.</text>
</comment>
<feature type="transmembrane region" description="Helical" evidence="1">
    <location>
        <begin position="369"/>
        <end position="390"/>
    </location>
</feature>
<evidence type="ECO:0000313" key="4">
    <source>
        <dbReference type="EMBL" id="NHQ88072.1"/>
    </source>
</evidence>
<keyword evidence="5" id="KW-1185">Reference proteome</keyword>
<protein>
    <recommendedName>
        <fullName evidence="6">Glycosyltransferase RgtA/B/C/D-like domain-containing protein</fullName>
    </recommendedName>
</protein>
<dbReference type="Pfam" id="PF19830">
    <property type="entry name" value="DUF6311"/>
    <property type="match status" value="1"/>
</dbReference>
<accession>A0ABX0L004</accession>
<feature type="transmembrane region" description="Helical" evidence="1">
    <location>
        <begin position="86"/>
        <end position="104"/>
    </location>
</feature>
<feature type="domain" description="DUF6311" evidence="3">
    <location>
        <begin position="409"/>
        <end position="504"/>
    </location>
</feature>
<gene>
    <name evidence="4" type="ORF">HA050_18355</name>
</gene>
<evidence type="ECO:0000256" key="1">
    <source>
        <dbReference type="SAM" id="Phobius"/>
    </source>
</evidence>
<evidence type="ECO:0000259" key="3">
    <source>
        <dbReference type="Pfam" id="PF25853"/>
    </source>
</evidence>
<evidence type="ECO:0008006" key="6">
    <source>
        <dbReference type="Google" id="ProtNLM"/>
    </source>
</evidence>
<feature type="transmembrane region" description="Helical" evidence="1">
    <location>
        <begin position="295"/>
        <end position="322"/>
    </location>
</feature>
<keyword evidence="1" id="KW-0472">Membrane</keyword>